<evidence type="ECO:0000256" key="7">
    <source>
        <dbReference type="ARBA" id="ARBA00022967"/>
    </source>
</evidence>
<keyword evidence="5 10" id="KW-0547">Nucleotide-binding</keyword>
<evidence type="ECO:0000313" key="12">
    <source>
        <dbReference type="EMBL" id="EDS72363.1"/>
    </source>
</evidence>
<evidence type="ECO:0000259" key="11">
    <source>
        <dbReference type="PROSITE" id="PS50893"/>
    </source>
</evidence>
<dbReference type="GO" id="GO:0016887">
    <property type="term" value="F:ATP hydrolysis activity"/>
    <property type="evidence" value="ECO:0007669"/>
    <property type="project" value="InterPro"/>
</dbReference>
<accession>B1CA45</accession>
<keyword evidence="7" id="KW-1278">Translocase</keyword>
<evidence type="ECO:0000256" key="4">
    <source>
        <dbReference type="ARBA" id="ARBA00022475"/>
    </source>
</evidence>
<dbReference type="eggNOG" id="COG1122">
    <property type="taxonomic scope" value="Bacteria"/>
</dbReference>
<evidence type="ECO:0000256" key="3">
    <source>
        <dbReference type="ARBA" id="ARBA00022448"/>
    </source>
</evidence>
<evidence type="ECO:0000313" key="13">
    <source>
        <dbReference type="Proteomes" id="UP000005178"/>
    </source>
</evidence>
<feature type="domain" description="ABC transporter" evidence="11">
    <location>
        <begin position="22"/>
        <end position="260"/>
    </location>
</feature>
<dbReference type="EMBL" id="ABIL02000006">
    <property type="protein sequence ID" value="EDS72363.1"/>
    <property type="molecule type" value="Genomic_DNA"/>
</dbReference>
<dbReference type="GO" id="GO:0005524">
    <property type="term" value="F:ATP binding"/>
    <property type="evidence" value="ECO:0007669"/>
    <property type="project" value="UniProtKB-UniRule"/>
</dbReference>
<comment type="similarity">
    <text evidence="2 10">Belongs to the ABC transporter superfamily.</text>
</comment>
<keyword evidence="3 10" id="KW-0813">Transport</keyword>
<dbReference type="STRING" id="445971.ANASTE_02079"/>
<dbReference type="InterPro" id="IPR003593">
    <property type="entry name" value="AAA+_ATPase"/>
</dbReference>
<gene>
    <name evidence="12" type="ORF">ANASTE_02079</name>
</gene>
<dbReference type="Proteomes" id="UP000005178">
    <property type="component" value="Unassembled WGS sequence"/>
</dbReference>
<organism evidence="12 13">
    <name type="scientific">Anaerofustis stercorihominis DSM 17244</name>
    <dbReference type="NCBI Taxonomy" id="445971"/>
    <lineage>
        <taxon>Bacteria</taxon>
        <taxon>Bacillati</taxon>
        <taxon>Bacillota</taxon>
        <taxon>Clostridia</taxon>
        <taxon>Eubacteriales</taxon>
        <taxon>Eubacteriaceae</taxon>
        <taxon>Anaerofustis</taxon>
    </lineage>
</organism>
<dbReference type="SUPFAM" id="SSF52540">
    <property type="entry name" value="P-loop containing nucleoside triphosphate hydrolases"/>
    <property type="match status" value="1"/>
</dbReference>
<dbReference type="AlphaFoldDB" id="B1CA45"/>
<dbReference type="GO" id="GO:0043190">
    <property type="term" value="C:ATP-binding cassette (ABC) transporter complex"/>
    <property type="evidence" value="ECO:0007669"/>
    <property type="project" value="TreeGrafter"/>
</dbReference>
<dbReference type="InterPro" id="IPR005876">
    <property type="entry name" value="Co_trans_ATP-bd"/>
</dbReference>
<reference evidence="12" key="2">
    <citation type="submission" date="2013-08" db="EMBL/GenBank/DDBJ databases">
        <title>Draft genome sequence of Anaerofustis stercorihominis (DSM 17244).</title>
        <authorList>
            <person name="Sudarsanam P."/>
            <person name="Ley R."/>
            <person name="Guruge J."/>
            <person name="Turnbaugh P.J."/>
            <person name="Mahowald M."/>
            <person name="Liep D."/>
            <person name="Gordon J."/>
        </authorList>
    </citation>
    <scope>NUCLEOTIDE SEQUENCE</scope>
    <source>
        <strain evidence="12">DSM 17244</strain>
    </source>
</reference>
<dbReference type="Gene3D" id="3.40.50.300">
    <property type="entry name" value="P-loop containing nucleotide triphosphate hydrolases"/>
    <property type="match status" value="1"/>
</dbReference>
<dbReference type="NCBIfam" id="TIGR01166">
    <property type="entry name" value="cbiO"/>
    <property type="match status" value="1"/>
</dbReference>
<dbReference type="SMART" id="SM00382">
    <property type="entry name" value="AAA"/>
    <property type="match status" value="1"/>
</dbReference>
<evidence type="ECO:0000256" key="10">
    <source>
        <dbReference type="RuleBase" id="RU364103"/>
    </source>
</evidence>
<dbReference type="InterPro" id="IPR030947">
    <property type="entry name" value="EcfA_1"/>
</dbReference>
<comment type="function">
    <text evidence="10">Part of an ABC transporter complex. Responsible for energy coupling to the transport system.</text>
</comment>
<keyword evidence="13" id="KW-1185">Reference proteome</keyword>
<protein>
    <recommendedName>
        <fullName evidence="10">ABC transporter ATP-binding protein</fullName>
    </recommendedName>
</protein>
<name>B1CA45_9FIRM</name>
<reference evidence="12" key="1">
    <citation type="submission" date="2008-01" db="EMBL/GenBank/DDBJ databases">
        <authorList>
            <person name="Fulton L."/>
            <person name="Clifton S."/>
            <person name="Fulton B."/>
            <person name="Xu J."/>
            <person name="Minx P."/>
            <person name="Pepin K.H."/>
            <person name="Johnson M."/>
            <person name="Thiruvilangam P."/>
            <person name="Bhonagiri V."/>
            <person name="Nash W.E."/>
            <person name="Mardis E.R."/>
            <person name="Wilson R.K."/>
        </authorList>
    </citation>
    <scope>NUCLEOTIDE SEQUENCE [LARGE SCALE GENOMIC DNA]</scope>
    <source>
        <strain evidence="12">DSM 17244</strain>
    </source>
</reference>
<dbReference type="GO" id="GO:0042626">
    <property type="term" value="F:ATPase-coupled transmembrane transporter activity"/>
    <property type="evidence" value="ECO:0007669"/>
    <property type="project" value="TreeGrafter"/>
</dbReference>
<keyword evidence="4 10" id="KW-1003">Cell membrane</keyword>
<comment type="function">
    <text evidence="9">Probably part of an ABC transporter complex. Responsible for energy coupling to the transport system.</text>
</comment>
<dbReference type="InterPro" id="IPR017871">
    <property type="entry name" value="ABC_transporter-like_CS"/>
</dbReference>
<dbReference type="GO" id="GO:0006824">
    <property type="term" value="P:cobalt ion transport"/>
    <property type="evidence" value="ECO:0007669"/>
    <property type="project" value="InterPro"/>
</dbReference>
<evidence type="ECO:0000256" key="6">
    <source>
        <dbReference type="ARBA" id="ARBA00022840"/>
    </source>
</evidence>
<dbReference type="NCBIfam" id="NF010167">
    <property type="entry name" value="PRK13648.1"/>
    <property type="match status" value="1"/>
</dbReference>
<evidence type="ECO:0000256" key="1">
    <source>
        <dbReference type="ARBA" id="ARBA00004202"/>
    </source>
</evidence>
<evidence type="ECO:0000256" key="9">
    <source>
        <dbReference type="ARBA" id="ARBA00025157"/>
    </source>
</evidence>
<dbReference type="PROSITE" id="PS00211">
    <property type="entry name" value="ABC_TRANSPORTER_1"/>
    <property type="match status" value="1"/>
</dbReference>
<dbReference type="FunFam" id="3.40.50.300:FF:000224">
    <property type="entry name" value="Energy-coupling factor transporter ATP-binding protein EcfA"/>
    <property type="match status" value="1"/>
</dbReference>
<evidence type="ECO:0000256" key="5">
    <source>
        <dbReference type="ARBA" id="ARBA00022741"/>
    </source>
</evidence>
<keyword evidence="8 10" id="KW-0472">Membrane</keyword>
<dbReference type="CDD" id="cd03225">
    <property type="entry name" value="ABC_cobalt_CbiO_domain1"/>
    <property type="match status" value="1"/>
</dbReference>
<dbReference type="NCBIfam" id="TIGR04520">
    <property type="entry name" value="ECF_ATPase_1"/>
    <property type="match status" value="1"/>
</dbReference>
<dbReference type="PANTHER" id="PTHR43553">
    <property type="entry name" value="HEAVY METAL TRANSPORTER"/>
    <property type="match status" value="1"/>
</dbReference>
<dbReference type="InterPro" id="IPR015856">
    <property type="entry name" value="ABC_transpr_CbiO/EcfA_su"/>
</dbReference>
<dbReference type="HOGENOM" id="CLU_000604_1_22_9"/>
<comment type="caution">
    <text evidence="12">The sequence shown here is derived from an EMBL/GenBank/DDBJ whole genome shotgun (WGS) entry which is preliminary data.</text>
</comment>
<evidence type="ECO:0000256" key="2">
    <source>
        <dbReference type="ARBA" id="ARBA00005417"/>
    </source>
</evidence>
<proteinExistence type="inferred from homology"/>
<keyword evidence="6 10" id="KW-0067">ATP-binding</keyword>
<dbReference type="PANTHER" id="PTHR43553:SF24">
    <property type="entry name" value="ENERGY-COUPLING FACTOR TRANSPORTER ATP-BINDING PROTEIN ECFA1"/>
    <property type="match status" value="1"/>
</dbReference>
<sequence>MDKLNIYFYNTYKQGYNMEKMIEIKNVSYSYKGAEGEANVEALKNVSLSINKGEFVGIIGRNGSGKSTLAKLLNGILIPHEGDILINGMNTKDEDKIWDIRQSAGMIFQNPDNQMVATIVEEDVAFGPENLGIEPAEIRNRVEDALLSVRMSDFRDKKPHELSGGQKQRIAIAGILAMQPECIILDEPTAMLDPKGRREVINTVKKLNEKGTTIILITHYMEEVVSADKVFILDRGVKAFEGTPREVFSKGDMLKDLMLEPPYATKVAYELKKSGKIKNEKILTLDELVEEICQ</sequence>
<evidence type="ECO:0000256" key="8">
    <source>
        <dbReference type="ARBA" id="ARBA00023136"/>
    </source>
</evidence>
<dbReference type="Pfam" id="PF00005">
    <property type="entry name" value="ABC_tran"/>
    <property type="match status" value="1"/>
</dbReference>
<comment type="subcellular location">
    <subcellularLocation>
        <location evidence="1 10">Cell membrane</location>
        <topology evidence="1 10">Peripheral membrane protein</topology>
    </subcellularLocation>
</comment>
<dbReference type="InterPro" id="IPR027417">
    <property type="entry name" value="P-loop_NTPase"/>
</dbReference>
<dbReference type="PROSITE" id="PS50893">
    <property type="entry name" value="ABC_TRANSPORTER_2"/>
    <property type="match status" value="1"/>
</dbReference>
<dbReference type="InterPro" id="IPR003439">
    <property type="entry name" value="ABC_transporter-like_ATP-bd"/>
</dbReference>
<dbReference type="InterPro" id="IPR050095">
    <property type="entry name" value="ECF_ABC_transporter_ATP-bd"/>
</dbReference>